<name>A0A1Y3PTW0_9BACI</name>
<evidence type="ECO:0000256" key="1">
    <source>
        <dbReference type="SAM" id="Phobius"/>
    </source>
</evidence>
<keyword evidence="1" id="KW-1133">Transmembrane helix</keyword>
<reference evidence="3" key="1">
    <citation type="submission" date="2016-06" db="EMBL/GenBank/DDBJ databases">
        <authorList>
            <person name="Nascimento L."/>
            <person name="Pereira R.V."/>
            <person name="Martins L.F."/>
            <person name="Quaggio R.B."/>
            <person name="Silva A.M."/>
            <person name="Setubal J.C."/>
        </authorList>
    </citation>
    <scope>NUCLEOTIDE SEQUENCE [LARGE SCALE GENOMIC DNA]</scope>
</reference>
<organism evidence="2 3">
    <name type="scientific">Bacillus thermozeamaize</name>
    <dbReference type="NCBI Taxonomy" id="230954"/>
    <lineage>
        <taxon>Bacteria</taxon>
        <taxon>Bacillati</taxon>
        <taxon>Bacillota</taxon>
        <taxon>Bacilli</taxon>
        <taxon>Bacillales</taxon>
        <taxon>Bacillaceae</taxon>
        <taxon>Bacillus</taxon>
    </lineage>
</organism>
<feature type="transmembrane region" description="Helical" evidence="1">
    <location>
        <begin position="134"/>
        <end position="163"/>
    </location>
</feature>
<protein>
    <submittedName>
        <fullName evidence="2">Uncharacterized protein</fullName>
    </submittedName>
</protein>
<proteinExistence type="predicted"/>
<keyword evidence="1" id="KW-0812">Transmembrane</keyword>
<comment type="caution">
    <text evidence="2">The sequence shown here is derived from an EMBL/GenBank/DDBJ whole genome shotgun (WGS) entry which is preliminary data.</text>
</comment>
<gene>
    <name evidence="2" type="ORF">BAA01_07330</name>
</gene>
<dbReference type="Proteomes" id="UP000196475">
    <property type="component" value="Unassembled WGS sequence"/>
</dbReference>
<evidence type="ECO:0000313" key="3">
    <source>
        <dbReference type="Proteomes" id="UP000196475"/>
    </source>
</evidence>
<feature type="transmembrane region" description="Helical" evidence="1">
    <location>
        <begin position="68"/>
        <end position="86"/>
    </location>
</feature>
<feature type="transmembrane region" description="Helical" evidence="1">
    <location>
        <begin position="44"/>
        <end position="62"/>
    </location>
</feature>
<keyword evidence="1" id="KW-0472">Membrane</keyword>
<dbReference type="AlphaFoldDB" id="A0A1Y3PTW0"/>
<feature type="transmembrane region" description="Helical" evidence="1">
    <location>
        <begin position="175"/>
        <end position="193"/>
    </location>
</feature>
<feature type="transmembrane region" description="Helical" evidence="1">
    <location>
        <begin position="93"/>
        <end position="114"/>
    </location>
</feature>
<evidence type="ECO:0000313" key="2">
    <source>
        <dbReference type="EMBL" id="OUM90781.1"/>
    </source>
</evidence>
<accession>A0A1Y3PTW0</accession>
<dbReference type="EMBL" id="LZRT01000010">
    <property type="protein sequence ID" value="OUM90781.1"/>
    <property type="molecule type" value="Genomic_DNA"/>
</dbReference>
<sequence length="194" mass="20766">MFNLPKTQSGIIVLMTALLQALKRLRADERMIRSFEKIMVNGHLSFWILAVVTYFISLFFWPTPAVPLVAAILIPAALVQMGHTFIPENPFFGAFGLLIIGMLTGLDGSGFSGLPLTEALSGALGQSLVMDPTTLAAIGQMGAIWVGGGTLIAWSSLVAVAGFTRVPVLDLARKNFLPVIAGLVLSTLFAILFY</sequence>